<dbReference type="InterPro" id="IPR051346">
    <property type="entry name" value="OTU_Deubiquitinase"/>
</dbReference>
<dbReference type="InterPro" id="IPR022105">
    <property type="entry name" value="DUF3645"/>
</dbReference>
<evidence type="ECO:0000256" key="4">
    <source>
        <dbReference type="ARBA" id="ARBA00022786"/>
    </source>
</evidence>
<evidence type="ECO:0000256" key="2">
    <source>
        <dbReference type="ARBA" id="ARBA00012759"/>
    </source>
</evidence>
<proteinExistence type="predicted"/>
<evidence type="ECO:0000259" key="7">
    <source>
        <dbReference type="Pfam" id="PF12359"/>
    </source>
</evidence>
<accession>A0ABR0LM21</accession>
<comment type="caution">
    <text evidence="8">The sequence shown here is derived from an EMBL/GenBank/DDBJ whole genome shotgun (WGS) entry which is preliminary data.</text>
</comment>
<keyword evidence="4" id="KW-0833">Ubl conjugation pathway</keyword>
<gene>
    <name evidence="8" type="ORF">LTR16_005936</name>
</gene>
<dbReference type="PANTHER" id="PTHR13367">
    <property type="entry name" value="UBIQUITIN THIOESTERASE"/>
    <property type="match status" value="1"/>
</dbReference>
<dbReference type="Pfam" id="PF12359">
    <property type="entry name" value="DUF3645"/>
    <property type="match status" value="1"/>
</dbReference>
<evidence type="ECO:0000313" key="8">
    <source>
        <dbReference type="EMBL" id="KAK5200502.1"/>
    </source>
</evidence>
<dbReference type="EMBL" id="JAVRRA010017445">
    <property type="protein sequence ID" value="KAK5200502.1"/>
    <property type="molecule type" value="Genomic_DNA"/>
</dbReference>
<evidence type="ECO:0000313" key="9">
    <source>
        <dbReference type="Proteomes" id="UP001357485"/>
    </source>
</evidence>
<protein>
    <recommendedName>
        <fullName evidence="2">ubiquitinyl hydrolase 1</fullName>
        <ecNumber evidence="2">3.4.19.12</ecNumber>
    </recommendedName>
</protein>
<name>A0ABR0LM21_9PEZI</name>
<dbReference type="EC" id="3.4.19.12" evidence="2"/>
<keyword evidence="3" id="KW-0645">Protease</keyword>
<evidence type="ECO:0000256" key="1">
    <source>
        <dbReference type="ARBA" id="ARBA00000707"/>
    </source>
</evidence>
<sequence length="303" mass="34040">MIEGQPDRWVVSQAVLARVSVHAAVLQRDHPDELELDQRDSAFPTLRFLKDSAARKLLNLLVKDVADGYIANLPLDYYSAAVRNATLRFIKDRKVSKEDQQLAINAFGEGPQYKIVLLLRGLIAYELLLFTLQKKRWLVEYGLDPSRCLMAVPYRAKGVPSTNSEFGHPDVAILLTCLSYYYSGLTHVHVRQSLQILLKDPNASDEYARWCEASTKLPTWLRTLSGVNLDDENTFNACLVPSLRYNQAAINYYLSQVVFPREAKEFVKKLSASGWDLPAAAGCPVTTGFSGTNDNRFLLPLSI</sequence>
<evidence type="ECO:0000256" key="6">
    <source>
        <dbReference type="ARBA" id="ARBA00022807"/>
    </source>
</evidence>
<dbReference type="PANTHER" id="PTHR13367:SF33">
    <property type="entry name" value="P-LOOP CONTAINING NUCLEOSIDE TRIPHOSPHATE HYDROLASE PROTEIN"/>
    <property type="match status" value="1"/>
</dbReference>
<dbReference type="Proteomes" id="UP001357485">
    <property type="component" value="Unassembled WGS sequence"/>
</dbReference>
<keyword evidence="5" id="KW-0378">Hydrolase</keyword>
<reference evidence="8 9" key="1">
    <citation type="submission" date="2023-08" db="EMBL/GenBank/DDBJ databases">
        <title>Black Yeasts Isolated from many extreme environments.</title>
        <authorList>
            <person name="Coleine C."/>
            <person name="Stajich J.E."/>
            <person name="Selbmann L."/>
        </authorList>
    </citation>
    <scope>NUCLEOTIDE SEQUENCE [LARGE SCALE GENOMIC DNA]</scope>
    <source>
        <strain evidence="8 9">CCFEE 536</strain>
    </source>
</reference>
<keyword evidence="6" id="KW-0788">Thiol protease</keyword>
<feature type="domain" description="DUF3645" evidence="7">
    <location>
        <begin position="144"/>
        <end position="176"/>
    </location>
</feature>
<feature type="non-terminal residue" evidence="8">
    <location>
        <position position="303"/>
    </location>
</feature>
<keyword evidence="9" id="KW-1185">Reference proteome</keyword>
<evidence type="ECO:0000256" key="3">
    <source>
        <dbReference type="ARBA" id="ARBA00022670"/>
    </source>
</evidence>
<evidence type="ECO:0000256" key="5">
    <source>
        <dbReference type="ARBA" id="ARBA00022801"/>
    </source>
</evidence>
<comment type="catalytic activity">
    <reaction evidence="1">
        <text>Thiol-dependent hydrolysis of ester, thioester, amide, peptide and isopeptide bonds formed by the C-terminal Gly of ubiquitin (a 76-residue protein attached to proteins as an intracellular targeting signal).</text>
        <dbReference type="EC" id="3.4.19.12"/>
    </reaction>
</comment>
<organism evidence="8 9">
    <name type="scientific">Cryomyces antarcticus</name>
    <dbReference type="NCBI Taxonomy" id="329879"/>
    <lineage>
        <taxon>Eukaryota</taxon>
        <taxon>Fungi</taxon>
        <taxon>Dikarya</taxon>
        <taxon>Ascomycota</taxon>
        <taxon>Pezizomycotina</taxon>
        <taxon>Dothideomycetes</taxon>
        <taxon>Dothideomycetes incertae sedis</taxon>
        <taxon>Cryomyces</taxon>
    </lineage>
</organism>